<evidence type="ECO:0000256" key="1">
    <source>
        <dbReference type="ARBA" id="ARBA00007469"/>
    </source>
</evidence>
<dbReference type="GO" id="GO:0003723">
    <property type="term" value="F:RNA binding"/>
    <property type="evidence" value="ECO:0007669"/>
    <property type="project" value="InterPro"/>
</dbReference>
<feature type="signal peptide" evidence="7">
    <location>
        <begin position="1"/>
        <end position="16"/>
    </location>
</feature>
<keyword evidence="3" id="KW-0540">Nuclease</keyword>
<dbReference type="PROSITE" id="PS00530">
    <property type="entry name" value="RNASE_T2_1"/>
    <property type="match status" value="1"/>
</dbReference>
<dbReference type="GO" id="GO:0005576">
    <property type="term" value="C:extracellular region"/>
    <property type="evidence" value="ECO:0007669"/>
    <property type="project" value="TreeGrafter"/>
</dbReference>
<dbReference type="InterPro" id="IPR036430">
    <property type="entry name" value="RNase_T2-like_sf"/>
</dbReference>
<dbReference type="EMBL" id="CVMT01000007">
    <property type="protein sequence ID" value="CRG90003.1"/>
    <property type="molecule type" value="Genomic_DNA"/>
</dbReference>
<dbReference type="InterPro" id="IPR033130">
    <property type="entry name" value="RNase_T2_His_AS_2"/>
</dbReference>
<name>A0A0U1M321_TALIS</name>
<reference evidence="8 9" key="1">
    <citation type="submission" date="2015-04" db="EMBL/GenBank/DDBJ databases">
        <authorList>
            <person name="Syromyatnikov M.Y."/>
            <person name="Popov V.N."/>
        </authorList>
    </citation>
    <scope>NUCLEOTIDE SEQUENCE [LARGE SCALE GENOMIC DNA]</scope>
    <source>
        <strain evidence="8">WF-38-12</strain>
    </source>
</reference>
<dbReference type="InterPro" id="IPR033697">
    <property type="entry name" value="Ribonuclease_T2_eukaryotic"/>
</dbReference>
<evidence type="ECO:0000313" key="9">
    <source>
        <dbReference type="Proteomes" id="UP000054383"/>
    </source>
</evidence>
<feature type="active site" evidence="5">
    <location>
        <position position="85"/>
    </location>
</feature>
<accession>A0A0U1M321</accession>
<proteinExistence type="inferred from homology"/>
<keyword evidence="4" id="KW-1015">Disulfide bond</keyword>
<dbReference type="GO" id="GO:0033897">
    <property type="term" value="F:ribonuclease T2 activity"/>
    <property type="evidence" value="ECO:0007669"/>
    <property type="project" value="UniProtKB-EC"/>
</dbReference>
<dbReference type="PROSITE" id="PS00531">
    <property type="entry name" value="RNASE_T2_2"/>
    <property type="match status" value="1"/>
</dbReference>
<dbReference type="CDD" id="cd01061">
    <property type="entry name" value="RNase_T2_euk"/>
    <property type="match status" value="1"/>
</dbReference>
<dbReference type="GO" id="GO:0006401">
    <property type="term" value="P:RNA catabolic process"/>
    <property type="evidence" value="ECO:0007669"/>
    <property type="project" value="TreeGrafter"/>
</dbReference>
<evidence type="ECO:0000256" key="6">
    <source>
        <dbReference type="RuleBase" id="RU004328"/>
    </source>
</evidence>
<dbReference type="Proteomes" id="UP000054383">
    <property type="component" value="Unassembled WGS sequence"/>
</dbReference>
<dbReference type="EC" id="4.6.1.19" evidence="2"/>
<dbReference type="Gene3D" id="3.90.730.10">
    <property type="entry name" value="Ribonuclease T2-like"/>
    <property type="match status" value="1"/>
</dbReference>
<feature type="chain" id="PRO_5006711492" description="ribonuclease T2" evidence="7">
    <location>
        <begin position="17"/>
        <end position="320"/>
    </location>
</feature>
<dbReference type="PANTHER" id="PTHR11240">
    <property type="entry name" value="RIBONUCLEASE T2"/>
    <property type="match status" value="1"/>
</dbReference>
<dbReference type="InterPro" id="IPR018188">
    <property type="entry name" value="RNase_T2_His_AS_1"/>
</dbReference>
<protein>
    <recommendedName>
        <fullName evidence="2">ribonuclease T2</fullName>
        <ecNumber evidence="2">4.6.1.19</ecNumber>
    </recommendedName>
</protein>
<dbReference type="STRING" id="28573.A0A0U1M321"/>
<evidence type="ECO:0000313" key="8">
    <source>
        <dbReference type="EMBL" id="CRG90003.1"/>
    </source>
</evidence>
<organism evidence="8 9">
    <name type="scientific">Talaromyces islandicus</name>
    <name type="common">Penicillium islandicum</name>
    <dbReference type="NCBI Taxonomy" id="28573"/>
    <lineage>
        <taxon>Eukaryota</taxon>
        <taxon>Fungi</taxon>
        <taxon>Dikarya</taxon>
        <taxon>Ascomycota</taxon>
        <taxon>Pezizomycotina</taxon>
        <taxon>Eurotiomycetes</taxon>
        <taxon>Eurotiomycetidae</taxon>
        <taxon>Eurotiales</taxon>
        <taxon>Trichocomaceae</taxon>
        <taxon>Talaromyces</taxon>
        <taxon>Talaromyces sect. Islandici</taxon>
    </lineage>
</organism>
<dbReference type="Pfam" id="PF00445">
    <property type="entry name" value="Ribonuclease_T2"/>
    <property type="match status" value="1"/>
</dbReference>
<dbReference type="InterPro" id="IPR001568">
    <property type="entry name" value="RNase_T2-like"/>
</dbReference>
<dbReference type="OrthoDB" id="435754at2759"/>
<evidence type="ECO:0000256" key="7">
    <source>
        <dbReference type="SAM" id="SignalP"/>
    </source>
</evidence>
<dbReference type="AlphaFoldDB" id="A0A0U1M321"/>
<evidence type="ECO:0000256" key="5">
    <source>
        <dbReference type="PIRSR" id="PIRSR633697-1"/>
    </source>
</evidence>
<feature type="active site" evidence="5">
    <location>
        <position position="170"/>
    </location>
</feature>
<evidence type="ECO:0000256" key="4">
    <source>
        <dbReference type="ARBA" id="ARBA00023157"/>
    </source>
</evidence>
<dbReference type="PANTHER" id="PTHR11240:SF17">
    <property type="entry name" value="RIBONUCLEASE T2"/>
    <property type="match status" value="1"/>
</dbReference>
<feature type="active site" evidence="5">
    <location>
        <position position="166"/>
    </location>
</feature>
<keyword evidence="3" id="KW-0378">Hydrolase</keyword>
<keyword evidence="7" id="KW-0732">Signal</keyword>
<sequence length="320" mass="35187">MKGILASAALCGAVSASLYGESNLNHSCVLQDPIWSCSANAQPDLVDTCCSETFGGMFLATQFWSTYTGLESEGQLLPANSWTLHGLWPDFCNGSYTQYCDFDRQYDPAPSPNTTTGDASGTPVPPYKGPSIDTFLHPFGKFDLLSWMSKYWINQNAPSKNLWAHEFSKHATCYSTFDTPCYGPKAAPHSDVVEFFETAVAYFRRHPTYDWLAEAGITPSNKTSYTLDELQWPLTKASGAVPYLGCTGPRFNETKAGKGSLDGGYTVLDEVYYYFHAKGRPQDMNVRPVDADAVGSDTTCAHSKGAIWYYERAKGSEAEV</sequence>
<comment type="similarity">
    <text evidence="1 6">Belongs to the RNase T2 family.</text>
</comment>
<keyword evidence="9" id="KW-1185">Reference proteome</keyword>
<dbReference type="SUPFAM" id="SSF55895">
    <property type="entry name" value="Ribonuclease Rh-like"/>
    <property type="match status" value="1"/>
</dbReference>
<evidence type="ECO:0000256" key="3">
    <source>
        <dbReference type="ARBA" id="ARBA00022759"/>
    </source>
</evidence>
<evidence type="ECO:0000256" key="2">
    <source>
        <dbReference type="ARBA" id="ARBA00012571"/>
    </source>
</evidence>
<gene>
    <name evidence="8" type="ORF">PISL3812_07044</name>
</gene>
<dbReference type="OMA" id="IWYYERT"/>
<keyword evidence="3" id="KW-0255">Endonuclease</keyword>